<gene>
    <name evidence="2" type="ORF">ASJ35_16500</name>
</gene>
<accession>A0A0W7TMD2</accession>
<sequence length="599" mass="66856">MKHFTPDIHIELPSLTEERVSVSDFGAKAEAGSCSTAAFRKALSACETLPGAVLEIPHGVYHFYEAPGDVFLPVHGLHDLTVEGNGSELIFHSSVAYWDIADSSRVHLKNMVLDWAWDDAPLSTVGVVRHTAQDGRYLDIEFPSCSYIPSDMDIRIVGPFDPKRYTPGCPGGIEFRPYHNNHIHLAGDAGTDAEMQQLVRELSNILQPDMQRLSDNTLRIFTKDPVWAARHFKAGQCYNFRHFEYDGVAVRTTRSSHVTLERLTVYGCPGHGFFSSGGVHHLHFDHCRILPRPGTARSVSVSVDCLHVGNSQGNLIIEDCDFSGAGDDCINLHDNSSIGVRRLDDHRLLALRATRSALQFEAGSSIELRRPDLSPAGYHSLVRAVTYQPEQRTCILTLDEPLPLELDEETIIFNRTFHTDYYVIRNCRFTNNRARGALLQGSHGLVENNLFENIQGAAIQIETGCENRWSEGQGVDDLLIQNNVIRHCDLNAWQMAVIYMGVYLPGGRTEYPVFTNIEVCGNTIVDCPRLAGFFSSCENVRVHHNTVINALQIPLNLACYGSSTMEEPIYGEHYEGIFQFAHSQNCSALDNQIFSTIRP</sequence>
<name>A0A0W7TMD2_9FIRM</name>
<dbReference type="Gene3D" id="2.160.20.10">
    <property type="entry name" value="Single-stranded right-handed beta-helix, Pectin lyase-like"/>
    <property type="match status" value="3"/>
</dbReference>
<comment type="caution">
    <text evidence="2">The sequence shown here is derived from an EMBL/GenBank/DDBJ whole genome shotgun (WGS) entry which is preliminary data.</text>
</comment>
<reference evidence="2 3" key="1">
    <citation type="submission" date="2015-10" db="EMBL/GenBank/DDBJ databases">
        <title>A novel member of the family Ruminococcaceae isolated from human faeces.</title>
        <authorList>
            <person name="Shkoporov A.N."/>
            <person name="Chaplin A.V."/>
            <person name="Motuzova O.V."/>
            <person name="Kafarskaia L.I."/>
            <person name="Efimov B.A."/>
        </authorList>
    </citation>
    <scope>NUCLEOTIDE SEQUENCE [LARGE SCALE GENOMIC DNA]</scope>
    <source>
        <strain evidence="2 3">668</strain>
    </source>
</reference>
<evidence type="ECO:0000313" key="3">
    <source>
        <dbReference type="Proteomes" id="UP000053433"/>
    </source>
</evidence>
<evidence type="ECO:0000313" key="2">
    <source>
        <dbReference type="EMBL" id="KUE74948.1"/>
    </source>
</evidence>
<feature type="domain" description="Right handed beta helix" evidence="1">
    <location>
        <begin position="423"/>
        <end position="489"/>
    </location>
</feature>
<evidence type="ECO:0000259" key="1">
    <source>
        <dbReference type="Pfam" id="PF13229"/>
    </source>
</evidence>
<protein>
    <recommendedName>
        <fullName evidence="1">Right handed beta helix domain-containing protein</fullName>
    </recommendedName>
</protein>
<dbReference type="RefSeq" id="WP_058723815.1">
    <property type="nucleotide sequence ID" value="NZ_LMUA01000035.1"/>
</dbReference>
<dbReference type="InterPro" id="IPR011050">
    <property type="entry name" value="Pectin_lyase_fold/virulence"/>
</dbReference>
<dbReference type="Proteomes" id="UP000053433">
    <property type="component" value="Unassembled WGS sequence"/>
</dbReference>
<organism evidence="2 3">
    <name type="scientific">Ruthenibacterium lactatiformans</name>
    <dbReference type="NCBI Taxonomy" id="1550024"/>
    <lineage>
        <taxon>Bacteria</taxon>
        <taxon>Bacillati</taxon>
        <taxon>Bacillota</taxon>
        <taxon>Clostridia</taxon>
        <taxon>Eubacteriales</taxon>
        <taxon>Oscillospiraceae</taxon>
        <taxon>Ruthenibacterium</taxon>
    </lineage>
</organism>
<dbReference type="InterPro" id="IPR006626">
    <property type="entry name" value="PbH1"/>
</dbReference>
<dbReference type="InterPro" id="IPR039448">
    <property type="entry name" value="Beta_helix"/>
</dbReference>
<dbReference type="InterPro" id="IPR012334">
    <property type="entry name" value="Pectin_lyas_fold"/>
</dbReference>
<dbReference type="SUPFAM" id="SSF51126">
    <property type="entry name" value="Pectin lyase-like"/>
    <property type="match status" value="1"/>
</dbReference>
<dbReference type="SMART" id="SM00710">
    <property type="entry name" value="PbH1"/>
    <property type="match status" value="6"/>
</dbReference>
<dbReference type="EMBL" id="LMUA01000035">
    <property type="protein sequence ID" value="KUE74948.1"/>
    <property type="molecule type" value="Genomic_DNA"/>
</dbReference>
<proteinExistence type="predicted"/>
<dbReference type="AlphaFoldDB" id="A0A0W7TMD2"/>
<dbReference type="Pfam" id="PF13229">
    <property type="entry name" value="Beta_helix"/>
    <property type="match status" value="1"/>
</dbReference>